<accession>A0A147F1F2</accession>
<evidence type="ECO:0000313" key="1">
    <source>
        <dbReference type="EMBL" id="KTR96668.1"/>
    </source>
</evidence>
<organism evidence="1 2">
    <name type="scientific">Microbacterium testaceum</name>
    <name type="common">Aureobacterium testaceum</name>
    <name type="synonym">Brevibacterium testaceum</name>
    <dbReference type="NCBI Taxonomy" id="2033"/>
    <lineage>
        <taxon>Bacteria</taxon>
        <taxon>Bacillati</taxon>
        <taxon>Actinomycetota</taxon>
        <taxon>Actinomycetes</taxon>
        <taxon>Micrococcales</taxon>
        <taxon>Microbacteriaceae</taxon>
        <taxon>Microbacterium</taxon>
    </lineage>
</organism>
<gene>
    <name evidence="1" type="ORF">NS220_00775</name>
</gene>
<comment type="caution">
    <text evidence="1">The sequence shown here is derived from an EMBL/GenBank/DDBJ whole genome shotgun (WGS) entry which is preliminary data.</text>
</comment>
<proteinExistence type="predicted"/>
<evidence type="ECO:0000313" key="2">
    <source>
        <dbReference type="Proteomes" id="UP000075025"/>
    </source>
</evidence>
<sequence>MSTLTAPLSTTAPRALAPTALDRALLVLSRVLARTAESRMQRRATRRLDDEVRRVARERGRSAMADAEFALRVR</sequence>
<name>A0A147F1F2_MICTE</name>
<dbReference type="AlphaFoldDB" id="A0A147F1F2"/>
<protein>
    <submittedName>
        <fullName evidence="1">Uncharacterized protein</fullName>
    </submittedName>
</protein>
<reference evidence="1 2" key="1">
    <citation type="journal article" date="2016" name="Front. Microbiol.">
        <title>Genomic Resource of Rice Seed Associated Bacteria.</title>
        <authorList>
            <person name="Midha S."/>
            <person name="Bansal K."/>
            <person name="Sharma S."/>
            <person name="Kumar N."/>
            <person name="Patil P.P."/>
            <person name="Chaudhry V."/>
            <person name="Patil P.B."/>
        </authorList>
    </citation>
    <scope>NUCLEOTIDE SEQUENCE [LARGE SCALE GENOMIC DNA]</scope>
    <source>
        <strain evidence="1 2">NS220</strain>
    </source>
</reference>
<dbReference type="PATRIC" id="fig|2033.6.peg.2718"/>
<dbReference type="Proteomes" id="UP000075025">
    <property type="component" value="Unassembled WGS sequence"/>
</dbReference>
<dbReference type="EMBL" id="LDRT01000005">
    <property type="protein sequence ID" value="KTR96668.1"/>
    <property type="molecule type" value="Genomic_DNA"/>
</dbReference>
<dbReference type="RefSeq" id="WP_058622213.1">
    <property type="nucleotide sequence ID" value="NZ_LDRT01000005.1"/>
</dbReference>